<dbReference type="PANTHER" id="PTHR22976">
    <property type="entry name" value="BIOTIN SYNTHASE"/>
    <property type="match status" value="1"/>
</dbReference>
<evidence type="ECO:0000256" key="17">
    <source>
        <dbReference type="PIRSR" id="PIRSR001619-1"/>
    </source>
</evidence>
<dbReference type="SMART" id="SM00876">
    <property type="entry name" value="BATS"/>
    <property type="match status" value="1"/>
</dbReference>
<comment type="cofactor">
    <cofactor evidence="16 17">
        <name>[4Fe-4S] cluster</name>
        <dbReference type="ChEBI" id="CHEBI:49883"/>
    </cofactor>
    <text evidence="16 17">Binds 1 [4Fe-4S] cluster. The cluster is coordinated with 3 cysteines and an exchangeable S-adenosyl-L-methionine.</text>
</comment>
<dbReference type="GO" id="GO:0009102">
    <property type="term" value="P:biotin biosynthetic process"/>
    <property type="evidence" value="ECO:0007669"/>
    <property type="project" value="UniProtKB-UniRule"/>
</dbReference>
<dbReference type="SUPFAM" id="SSF102114">
    <property type="entry name" value="Radical SAM enzymes"/>
    <property type="match status" value="1"/>
</dbReference>
<dbReference type="Gene3D" id="3.20.20.70">
    <property type="entry name" value="Aldolase class I"/>
    <property type="match status" value="1"/>
</dbReference>
<dbReference type="SMART" id="SM00729">
    <property type="entry name" value="Elp3"/>
    <property type="match status" value="1"/>
</dbReference>
<evidence type="ECO:0000256" key="11">
    <source>
        <dbReference type="ARBA" id="ARBA00023004"/>
    </source>
</evidence>
<evidence type="ECO:0000256" key="5">
    <source>
        <dbReference type="ARBA" id="ARBA00022485"/>
    </source>
</evidence>
<dbReference type="GO" id="GO:0004076">
    <property type="term" value="F:biotin synthase activity"/>
    <property type="evidence" value="ECO:0007669"/>
    <property type="project" value="UniProtKB-UniRule"/>
</dbReference>
<protein>
    <recommendedName>
        <fullName evidence="15 16">Biotin synthase</fullName>
        <ecNumber evidence="4 16">2.8.1.6</ecNumber>
    </recommendedName>
</protein>
<keyword evidence="11 16" id="KW-0408">Iron</keyword>
<evidence type="ECO:0000256" key="2">
    <source>
        <dbReference type="ARBA" id="ARBA00010765"/>
    </source>
</evidence>
<comment type="pathway">
    <text evidence="1 16">Cofactor biosynthesis; biotin biosynthesis; biotin from 7,8-diaminononanoate: step 2/2.</text>
</comment>
<evidence type="ECO:0000256" key="13">
    <source>
        <dbReference type="ARBA" id="ARBA00051157"/>
    </source>
</evidence>
<dbReference type="EC" id="2.8.1.6" evidence="4 16"/>
<feature type="binding site" evidence="16 17">
    <location>
        <position position="274"/>
    </location>
    <ligand>
        <name>[2Fe-2S] cluster</name>
        <dbReference type="ChEBI" id="CHEBI:190135"/>
    </ligand>
</feature>
<dbReference type="UniPathway" id="UPA00078">
    <property type="reaction ID" value="UER00162"/>
</dbReference>
<evidence type="ECO:0000256" key="7">
    <source>
        <dbReference type="ARBA" id="ARBA00022691"/>
    </source>
</evidence>
<dbReference type="AlphaFoldDB" id="A0A7G6DYN1"/>
<dbReference type="SFLD" id="SFLDG01060">
    <property type="entry name" value="BATS_domain_containing"/>
    <property type="match status" value="1"/>
</dbReference>
<proteinExistence type="inferred from homology"/>
<dbReference type="HAMAP" id="MF_01694">
    <property type="entry name" value="BioB"/>
    <property type="match status" value="1"/>
</dbReference>
<evidence type="ECO:0000256" key="10">
    <source>
        <dbReference type="ARBA" id="ARBA00022756"/>
    </source>
</evidence>
<feature type="binding site" evidence="16 17">
    <location>
        <position position="144"/>
    </location>
    <ligand>
        <name>[2Fe-2S] cluster</name>
        <dbReference type="ChEBI" id="CHEBI:190135"/>
    </ligand>
</feature>
<evidence type="ECO:0000256" key="6">
    <source>
        <dbReference type="ARBA" id="ARBA00022679"/>
    </source>
</evidence>
<reference evidence="19 20" key="1">
    <citation type="journal article" date="2019" name="Front. Microbiol.">
        <title>Thermoanaerosceptrum fracticalcis gen. nov. sp. nov., a Novel Fumarate-Fermenting Microorganism From a Deep Fractured Carbonate Aquifer of the US Great Basin.</title>
        <authorList>
            <person name="Hamilton-Brehm S.D."/>
            <person name="Stewart L.E."/>
            <person name="Zavarin M."/>
            <person name="Caldwell M."/>
            <person name="Lawson P.A."/>
            <person name="Onstott T.C."/>
            <person name="Grzymski J."/>
            <person name="Neveux I."/>
            <person name="Lollar B.S."/>
            <person name="Russell C.E."/>
            <person name="Moser D.P."/>
        </authorList>
    </citation>
    <scope>NUCLEOTIDE SEQUENCE [LARGE SCALE GENOMIC DNA]</scope>
    <source>
        <strain evidence="19 20">DRI-13</strain>
    </source>
</reference>
<dbReference type="PROSITE" id="PS51918">
    <property type="entry name" value="RADICAL_SAM"/>
    <property type="match status" value="1"/>
</dbReference>
<evidence type="ECO:0000256" key="12">
    <source>
        <dbReference type="ARBA" id="ARBA00023014"/>
    </source>
</evidence>
<dbReference type="RefSeq" id="WP_034423715.1">
    <property type="nucleotide sequence ID" value="NZ_CP045798.1"/>
</dbReference>
<comment type="cofactor">
    <cofactor evidence="17">
        <name>[2Fe-2S] cluster</name>
        <dbReference type="ChEBI" id="CHEBI:190135"/>
    </cofactor>
    <text evidence="17">Binds 1 [2Fe-2S] cluster. The cluster is coordinated with 3 cysteines and 1 arginine.</text>
</comment>
<dbReference type="InterPro" id="IPR024177">
    <property type="entry name" value="Biotin_synthase"/>
</dbReference>
<dbReference type="InterPro" id="IPR013785">
    <property type="entry name" value="Aldolase_TIM"/>
</dbReference>
<evidence type="ECO:0000256" key="8">
    <source>
        <dbReference type="ARBA" id="ARBA00022714"/>
    </source>
</evidence>
<evidence type="ECO:0000256" key="4">
    <source>
        <dbReference type="ARBA" id="ARBA00012236"/>
    </source>
</evidence>
<dbReference type="InterPro" id="IPR006638">
    <property type="entry name" value="Elp3/MiaA/NifB-like_rSAM"/>
</dbReference>
<comment type="similarity">
    <text evidence="2 16">Belongs to the radical SAM superfamily. Biotin synthase family.</text>
</comment>
<dbReference type="Proteomes" id="UP000515847">
    <property type="component" value="Chromosome"/>
</dbReference>
<feature type="binding site" evidence="16 17">
    <location>
        <position position="71"/>
    </location>
    <ligand>
        <name>[4Fe-4S] cluster</name>
        <dbReference type="ChEBI" id="CHEBI:49883"/>
        <note>4Fe-4S-S-AdoMet</note>
    </ligand>
</feature>
<comment type="cofactor">
    <cofactor evidence="16">
        <name>[2Fe-2S] cluster</name>
        <dbReference type="ChEBI" id="CHEBI:190135"/>
    </cofactor>
    <text evidence="16">Binds 1 [2Fe-2S] cluster. The cluster is coordinated with 3 cysteines and 1 arginine.</text>
</comment>
<dbReference type="KEGG" id="tfr:BR63_00485"/>
<dbReference type="EMBL" id="CP045798">
    <property type="protein sequence ID" value="QNB44935.1"/>
    <property type="molecule type" value="Genomic_DNA"/>
</dbReference>
<dbReference type="InterPro" id="IPR010722">
    <property type="entry name" value="BATS_dom"/>
</dbReference>
<dbReference type="PIRSF" id="PIRSF001619">
    <property type="entry name" value="Biotin_synth"/>
    <property type="match status" value="1"/>
</dbReference>
<dbReference type="GO" id="GO:0051539">
    <property type="term" value="F:4 iron, 4 sulfur cluster binding"/>
    <property type="evidence" value="ECO:0007669"/>
    <property type="project" value="UniProtKB-KW"/>
</dbReference>
<feature type="binding site" evidence="16 17">
    <location>
        <position position="111"/>
    </location>
    <ligand>
        <name>[2Fe-2S] cluster</name>
        <dbReference type="ChEBI" id="CHEBI:190135"/>
    </ligand>
</feature>
<dbReference type="PANTHER" id="PTHR22976:SF2">
    <property type="entry name" value="BIOTIN SYNTHASE, MITOCHONDRIAL"/>
    <property type="match status" value="1"/>
</dbReference>
<accession>A0A7G6DYN1</accession>
<evidence type="ECO:0000256" key="9">
    <source>
        <dbReference type="ARBA" id="ARBA00022723"/>
    </source>
</evidence>
<evidence type="ECO:0000256" key="14">
    <source>
        <dbReference type="ARBA" id="ARBA00057568"/>
    </source>
</evidence>
<dbReference type="GO" id="GO:0005506">
    <property type="term" value="F:iron ion binding"/>
    <property type="evidence" value="ECO:0007669"/>
    <property type="project" value="UniProtKB-UniRule"/>
</dbReference>
<dbReference type="Pfam" id="PF06968">
    <property type="entry name" value="BATS"/>
    <property type="match status" value="1"/>
</dbReference>
<dbReference type="GO" id="GO:0051537">
    <property type="term" value="F:2 iron, 2 sulfur cluster binding"/>
    <property type="evidence" value="ECO:0007669"/>
    <property type="project" value="UniProtKB-KW"/>
</dbReference>
<comment type="function">
    <text evidence="14 16">Catalyzes the conversion of dethiobiotin (DTB) to biotin by the insertion of a sulfur atom into dethiobiotin via a radical-based mechanism.</text>
</comment>
<feature type="binding site" evidence="16 17">
    <location>
        <position position="74"/>
    </location>
    <ligand>
        <name>[4Fe-4S] cluster</name>
        <dbReference type="ChEBI" id="CHEBI:49883"/>
        <note>4Fe-4S-S-AdoMet</note>
    </ligand>
</feature>
<dbReference type="InterPro" id="IPR002684">
    <property type="entry name" value="Biotin_synth/BioAB"/>
</dbReference>
<organism evidence="19 20">
    <name type="scientific">Thermanaerosceptrum fracticalcis</name>
    <dbReference type="NCBI Taxonomy" id="1712410"/>
    <lineage>
        <taxon>Bacteria</taxon>
        <taxon>Bacillati</taxon>
        <taxon>Bacillota</taxon>
        <taxon>Clostridia</taxon>
        <taxon>Eubacteriales</taxon>
        <taxon>Peptococcaceae</taxon>
        <taxon>Thermanaerosceptrum</taxon>
    </lineage>
</organism>
<dbReference type="CDD" id="cd01335">
    <property type="entry name" value="Radical_SAM"/>
    <property type="match status" value="1"/>
</dbReference>
<evidence type="ECO:0000256" key="16">
    <source>
        <dbReference type="HAMAP-Rule" id="MF_01694"/>
    </source>
</evidence>
<dbReference type="InterPro" id="IPR007197">
    <property type="entry name" value="rSAM"/>
</dbReference>
<evidence type="ECO:0000256" key="1">
    <source>
        <dbReference type="ARBA" id="ARBA00004942"/>
    </source>
</evidence>
<keyword evidence="12 16" id="KW-0411">Iron-sulfur</keyword>
<evidence type="ECO:0000313" key="20">
    <source>
        <dbReference type="Proteomes" id="UP000515847"/>
    </source>
</evidence>
<comment type="subunit">
    <text evidence="3 16">Homodimer.</text>
</comment>
<dbReference type="OrthoDB" id="9786826at2"/>
<dbReference type="SFLD" id="SFLDG01278">
    <property type="entry name" value="biotin_synthase_like"/>
    <property type="match status" value="1"/>
</dbReference>
<feature type="domain" description="Radical SAM core" evidence="18">
    <location>
        <begin position="49"/>
        <end position="279"/>
    </location>
</feature>
<evidence type="ECO:0000259" key="18">
    <source>
        <dbReference type="PROSITE" id="PS51918"/>
    </source>
</evidence>
<dbReference type="NCBIfam" id="TIGR00433">
    <property type="entry name" value="bioB"/>
    <property type="match status" value="1"/>
</dbReference>
<name>A0A7G6DYN1_THEFR</name>
<gene>
    <name evidence="16 19" type="primary">bioB</name>
    <name evidence="19" type="ORF">BR63_00485</name>
</gene>
<evidence type="ECO:0000256" key="15">
    <source>
        <dbReference type="ARBA" id="ARBA00070199"/>
    </source>
</evidence>
<keyword evidence="9 16" id="KW-0479">Metal-binding</keyword>
<evidence type="ECO:0000256" key="3">
    <source>
        <dbReference type="ARBA" id="ARBA00011738"/>
    </source>
</evidence>
<dbReference type="InterPro" id="IPR058240">
    <property type="entry name" value="rSAM_sf"/>
</dbReference>
<keyword evidence="6 16" id="KW-0808">Transferase</keyword>
<keyword evidence="8 16" id="KW-0001">2Fe-2S</keyword>
<keyword evidence="7 16" id="KW-0949">S-adenosyl-L-methionine</keyword>
<feature type="binding site" evidence="16 17">
    <location>
        <position position="204"/>
    </location>
    <ligand>
        <name>[2Fe-2S] cluster</name>
        <dbReference type="ChEBI" id="CHEBI:190135"/>
    </ligand>
</feature>
<keyword evidence="10 16" id="KW-0093">Biotin biosynthesis</keyword>
<dbReference type="Pfam" id="PF04055">
    <property type="entry name" value="Radical_SAM"/>
    <property type="match status" value="1"/>
</dbReference>
<keyword evidence="5 16" id="KW-0004">4Fe-4S</keyword>
<keyword evidence="20" id="KW-1185">Reference proteome</keyword>
<evidence type="ECO:0000313" key="19">
    <source>
        <dbReference type="EMBL" id="QNB44935.1"/>
    </source>
</evidence>
<dbReference type="FunFam" id="3.20.20.70:FF:000026">
    <property type="entry name" value="Biotin synthase"/>
    <property type="match status" value="1"/>
</dbReference>
<sequence length="334" mass="36532">MNVEKILVLGNKVLAGESIDFTEAVALSKTEESDIPFLTAMANKIRQQFVGNEVDLCSIVNGRSGMCSENCSFCAQSAHHKAQIEVYPLMEEDKLLKAALEAETNGALRFSIVTSGHGVAYDQDLPRIIKGLQRIKAETNLKLCASLGTLTLDQALQLKEAGVERYHHNVESSRSFYPSICTTHTYDERIHTIRVAHQAGLEVCSGGIIGLGETMLQRIEMAFELKELGVHSVPVNILNPIKGTPLENQSPLQPLEILKTFALFRFILPDRGIRTAGGREVNLRDLQATALLSGINGMLIGGYLTTGGRNCAMDLKMIRDLGLKPLSAVKKDKC</sequence>
<feature type="binding site" evidence="16 17">
    <location>
        <position position="67"/>
    </location>
    <ligand>
        <name>[4Fe-4S] cluster</name>
        <dbReference type="ChEBI" id="CHEBI:49883"/>
        <note>4Fe-4S-S-AdoMet</note>
    </ligand>
</feature>
<comment type="catalytic activity">
    <reaction evidence="13 16">
        <text>(4R,5S)-dethiobiotin + (sulfur carrier)-SH + 2 reduced [2Fe-2S]-[ferredoxin] + 2 S-adenosyl-L-methionine = (sulfur carrier)-H + biotin + 2 5'-deoxyadenosine + 2 L-methionine + 2 oxidized [2Fe-2S]-[ferredoxin]</text>
        <dbReference type="Rhea" id="RHEA:22060"/>
        <dbReference type="Rhea" id="RHEA-COMP:10000"/>
        <dbReference type="Rhea" id="RHEA-COMP:10001"/>
        <dbReference type="Rhea" id="RHEA-COMP:14737"/>
        <dbReference type="Rhea" id="RHEA-COMP:14739"/>
        <dbReference type="ChEBI" id="CHEBI:17319"/>
        <dbReference type="ChEBI" id="CHEBI:29917"/>
        <dbReference type="ChEBI" id="CHEBI:33737"/>
        <dbReference type="ChEBI" id="CHEBI:33738"/>
        <dbReference type="ChEBI" id="CHEBI:57586"/>
        <dbReference type="ChEBI" id="CHEBI:57844"/>
        <dbReference type="ChEBI" id="CHEBI:59789"/>
        <dbReference type="ChEBI" id="CHEBI:64428"/>
        <dbReference type="ChEBI" id="CHEBI:149473"/>
        <dbReference type="EC" id="2.8.1.6"/>
    </reaction>
</comment>
<dbReference type="SFLD" id="SFLDS00029">
    <property type="entry name" value="Radical_SAM"/>
    <property type="match status" value="1"/>
</dbReference>